<accession>A0A9X9S5K7</accession>
<dbReference type="Pfam" id="PF17788">
    <property type="entry name" value="HypF_C"/>
    <property type="match status" value="1"/>
</dbReference>
<name>A0A9X9S5K7_METOG</name>
<sequence>MQIKGKISIKGIVQGVGFRPFVYKTAQDLGMHGTVRNLGSEVRVHAEGTNFEEFVRRLSSGTPLSRIDSVTVTDSDEPVPAEFVILESAAGTLSGFIPADVATCDECIKDIFTRGGRYEGYWATSCVNCGPRYSIICALPYDRERTRMDAFPMCGACEGEYTDPASRRHHAQTIACADCGPKLSLLHPDGTTVPGEPLHTAASLLDNGAVVAIRGLGGFHIACTAEAAGRLKGALGRPEQPLAVMATADEIRRVARISPAEWELLNGPAHPIVVLPKKNPQALNDISKLHTIGCMLPYTALHHLLFAHLTNPMLVMTSANAPGYPMITDTREACERLGGHVDYILTHNRVIQNRCDDSVVRDGKIIRLSRGLAPKRERCDLGDACILGTGPELNANISIYQGGFCVTSPHVGNVRNPPTLAYLKETVERTAHLLGAGFDVIAHDLHPQFLSTRYAQELAEETGATLVPVQHHKAHIAAANPGPCIGIAIDGVGYGEDGTVWGGEVFAGAVPDFTRVGHLEPVMMPGGDLATRYPERMLYGILPEEETADLLASRGWDATTLGVLQKQVERQFNITISSSTGRVLDAAAALLGVCRERTFDGEPAQVLETTAIPGTASLWEREFIQEQGRTILSTSALLREAFSRMKTEQTADIAASFQQTLATGIAEIAVMAAEERQYKKIALSGGVAYNQAIESAIRKTVVASGHEYILNTDYPLGDGCISYGQCVWAGTTLKQGK</sequence>
<feature type="domain" description="YrdC-like" evidence="11">
    <location>
        <begin position="195"/>
        <end position="371"/>
    </location>
</feature>
<dbReference type="Pfam" id="PF00708">
    <property type="entry name" value="Acylphosphatase"/>
    <property type="match status" value="1"/>
</dbReference>
<dbReference type="Pfam" id="PF22521">
    <property type="entry name" value="HypF_C_2"/>
    <property type="match status" value="1"/>
</dbReference>
<dbReference type="GO" id="GO:0016743">
    <property type="term" value="F:carboxyl- or carbamoyltransferase activity"/>
    <property type="evidence" value="ECO:0007669"/>
    <property type="project" value="UniProtKB-UniRule"/>
</dbReference>
<dbReference type="KEGG" id="mou:OU421_04230"/>
<comment type="pathway">
    <text evidence="1">Protein modification; [NiFe] hydrogenase maturation.</text>
</comment>
<dbReference type="InterPro" id="IPR004421">
    <property type="entry name" value="Carbamoyltransferase_HypF"/>
</dbReference>
<comment type="similarity">
    <text evidence="2 8">Belongs to the carbamoyltransferase HypF family.</text>
</comment>
<keyword evidence="13" id="KW-1185">Reference proteome</keyword>
<dbReference type="Gene3D" id="3.90.870.50">
    <property type="match status" value="1"/>
</dbReference>
<dbReference type="InterPro" id="IPR041440">
    <property type="entry name" value="HypF_C"/>
</dbReference>
<dbReference type="EMBL" id="CP113361">
    <property type="protein sequence ID" value="WAI02086.1"/>
    <property type="molecule type" value="Genomic_DNA"/>
</dbReference>
<dbReference type="SUPFAM" id="SSF54975">
    <property type="entry name" value="Acylphosphatase/BLUF domain-like"/>
    <property type="match status" value="1"/>
</dbReference>
<dbReference type="Pfam" id="PF01300">
    <property type="entry name" value="Sua5_yciO_yrdC"/>
    <property type="match status" value="1"/>
</dbReference>
<keyword evidence="4" id="KW-0479">Metal-binding</keyword>
<dbReference type="InterPro" id="IPR055128">
    <property type="entry name" value="HypF_C_2"/>
</dbReference>
<dbReference type="GO" id="GO:0008270">
    <property type="term" value="F:zinc ion binding"/>
    <property type="evidence" value="ECO:0007669"/>
    <property type="project" value="UniProtKB-KW"/>
</dbReference>
<evidence type="ECO:0000256" key="1">
    <source>
        <dbReference type="ARBA" id="ARBA00004711"/>
    </source>
</evidence>
<evidence type="ECO:0000256" key="7">
    <source>
        <dbReference type="ARBA" id="ARBA00048220"/>
    </source>
</evidence>
<gene>
    <name evidence="12" type="primary">hypF</name>
    <name evidence="12" type="ORF">OU421_04230</name>
</gene>
<comment type="catalytic activity">
    <reaction evidence="9">
        <text>an acyl phosphate + H2O = a carboxylate + phosphate + H(+)</text>
        <dbReference type="Rhea" id="RHEA:14965"/>
        <dbReference type="ChEBI" id="CHEBI:15377"/>
        <dbReference type="ChEBI" id="CHEBI:15378"/>
        <dbReference type="ChEBI" id="CHEBI:29067"/>
        <dbReference type="ChEBI" id="CHEBI:43474"/>
        <dbReference type="ChEBI" id="CHEBI:59918"/>
        <dbReference type="EC" id="3.6.1.7"/>
    </reaction>
</comment>
<evidence type="ECO:0000256" key="5">
    <source>
        <dbReference type="ARBA" id="ARBA00022771"/>
    </source>
</evidence>
<dbReference type="PIRSF" id="PIRSF006256">
    <property type="entry name" value="CMPcnvr_hdrg_mat"/>
    <property type="match status" value="1"/>
</dbReference>
<dbReference type="Proteomes" id="UP001163096">
    <property type="component" value="Chromosome"/>
</dbReference>
<evidence type="ECO:0000256" key="2">
    <source>
        <dbReference type="ARBA" id="ARBA00008097"/>
    </source>
</evidence>
<dbReference type="GO" id="GO:0051604">
    <property type="term" value="P:protein maturation"/>
    <property type="evidence" value="ECO:0007669"/>
    <property type="project" value="TreeGrafter"/>
</dbReference>
<reference evidence="12" key="1">
    <citation type="submission" date="2022-11" db="EMBL/GenBank/DDBJ databases">
        <title>Complete genome sequence of Methanogenium organophilum DSM 3596.</title>
        <authorList>
            <person name="Chen S.-C."/>
            <person name="Lai S.-J."/>
            <person name="You Y.-T."/>
        </authorList>
    </citation>
    <scope>NUCLEOTIDE SEQUENCE</scope>
    <source>
        <strain evidence="12">DSM 3596</strain>
    </source>
</reference>
<keyword evidence="9" id="KW-0378">Hydrolase</keyword>
<dbReference type="Pfam" id="PF07503">
    <property type="entry name" value="zf-HYPF"/>
    <property type="match status" value="2"/>
</dbReference>
<dbReference type="InterPro" id="IPR006070">
    <property type="entry name" value="Sua5-like_dom"/>
</dbReference>
<evidence type="ECO:0000313" key="13">
    <source>
        <dbReference type="Proteomes" id="UP001163096"/>
    </source>
</evidence>
<dbReference type="InterPro" id="IPR036046">
    <property type="entry name" value="Acylphosphatase-like_dom_sf"/>
</dbReference>
<dbReference type="Gene3D" id="3.30.110.120">
    <property type="match status" value="1"/>
</dbReference>
<feature type="active site" evidence="9">
    <location>
        <position position="19"/>
    </location>
</feature>
<dbReference type="InterPro" id="IPR051060">
    <property type="entry name" value="Carbamoyltrans_HypF-like"/>
</dbReference>
<dbReference type="GO" id="GO:0003725">
    <property type="term" value="F:double-stranded RNA binding"/>
    <property type="evidence" value="ECO:0007669"/>
    <property type="project" value="InterPro"/>
</dbReference>
<evidence type="ECO:0000256" key="3">
    <source>
        <dbReference type="ARBA" id="ARBA00022598"/>
    </source>
</evidence>
<proteinExistence type="inferred from homology"/>
<evidence type="ECO:0000256" key="9">
    <source>
        <dbReference type="PROSITE-ProRule" id="PRU00520"/>
    </source>
</evidence>
<dbReference type="GO" id="GO:0003998">
    <property type="term" value="F:acylphosphatase activity"/>
    <property type="evidence" value="ECO:0007669"/>
    <property type="project" value="UniProtKB-EC"/>
</dbReference>
<dbReference type="InterPro" id="IPR017945">
    <property type="entry name" value="DHBP_synth_RibB-like_a/b_dom"/>
</dbReference>
<feature type="active site" evidence="9">
    <location>
        <position position="37"/>
    </location>
</feature>
<dbReference type="InterPro" id="IPR011125">
    <property type="entry name" value="Znf_HypF"/>
</dbReference>
<comment type="catalytic activity">
    <reaction evidence="7">
        <text>C-terminal L-cysteinyl-[HypE protein] + carbamoyl phosphate + ATP + H2O = C-terminal S-carboxamide-L-cysteinyl-[HypE protein] + AMP + phosphate + diphosphate + H(+)</text>
        <dbReference type="Rhea" id="RHEA:55636"/>
        <dbReference type="Rhea" id="RHEA-COMP:14247"/>
        <dbReference type="Rhea" id="RHEA-COMP:14392"/>
        <dbReference type="ChEBI" id="CHEBI:15377"/>
        <dbReference type="ChEBI" id="CHEBI:15378"/>
        <dbReference type="ChEBI" id="CHEBI:30616"/>
        <dbReference type="ChEBI" id="CHEBI:33019"/>
        <dbReference type="ChEBI" id="CHEBI:43474"/>
        <dbReference type="ChEBI" id="CHEBI:58228"/>
        <dbReference type="ChEBI" id="CHEBI:76913"/>
        <dbReference type="ChEBI" id="CHEBI:139126"/>
        <dbReference type="ChEBI" id="CHEBI:456215"/>
    </reaction>
</comment>
<dbReference type="RefSeq" id="WP_268187364.1">
    <property type="nucleotide sequence ID" value="NZ_CP113361.1"/>
</dbReference>
<dbReference type="InterPro" id="IPR043129">
    <property type="entry name" value="ATPase_NBD"/>
</dbReference>
<dbReference type="InterPro" id="IPR001792">
    <property type="entry name" value="Acylphosphatase-like_dom"/>
</dbReference>
<dbReference type="Gene3D" id="3.30.420.360">
    <property type="match status" value="1"/>
</dbReference>
<dbReference type="PANTHER" id="PTHR42959:SF1">
    <property type="entry name" value="CARBAMOYLTRANSFERASE HYPF"/>
    <property type="match status" value="1"/>
</dbReference>
<organism evidence="12 13">
    <name type="scientific">Methanogenium organophilum</name>
    <dbReference type="NCBI Taxonomy" id="2199"/>
    <lineage>
        <taxon>Archaea</taxon>
        <taxon>Methanobacteriati</taxon>
        <taxon>Methanobacteriota</taxon>
        <taxon>Stenosarchaea group</taxon>
        <taxon>Methanomicrobia</taxon>
        <taxon>Methanomicrobiales</taxon>
        <taxon>Methanomicrobiaceae</taxon>
        <taxon>Methanogenium</taxon>
    </lineage>
</organism>
<dbReference type="AlphaFoldDB" id="A0A9X9S5K7"/>
<dbReference type="InterPro" id="IPR017968">
    <property type="entry name" value="Acylphosphatase_CS"/>
</dbReference>
<evidence type="ECO:0000256" key="6">
    <source>
        <dbReference type="ARBA" id="ARBA00022833"/>
    </source>
</evidence>
<evidence type="ECO:0000256" key="4">
    <source>
        <dbReference type="ARBA" id="ARBA00022723"/>
    </source>
</evidence>
<evidence type="ECO:0000313" key="12">
    <source>
        <dbReference type="EMBL" id="WAI02086.1"/>
    </source>
</evidence>
<keyword evidence="3 12" id="KW-0436">Ligase</keyword>
<evidence type="ECO:0000256" key="8">
    <source>
        <dbReference type="PIRNR" id="PIRNR006256"/>
    </source>
</evidence>
<keyword evidence="5" id="KW-0863">Zinc-finger</keyword>
<keyword evidence="6" id="KW-0862">Zinc</keyword>
<evidence type="ECO:0000259" key="11">
    <source>
        <dbReference type="PROSITE" id="PS51163"/>
    </source>
</evidence>
<dbReference type="PROSITE" id="PS51160">
    <property type="entry name" value="ACYLPHOSPHATASE_3"/>
    <property type="match status" value="1"/>
</dbReference>
<dbReference type="SUPFAM" id="SSF53067">
    <property type="entry name" value="Actin-like ATPase domain"/>
    <property type="match status" value="1"/>
</dbReference>
<dbReference type="SUPFAM" id="SSF55821">
    <property type="entry name" value="YrdC/RibB"/>
    <property type="match status" value="1"/>
</dbReference>
<dbReference type="NCBIfam" id="TIGR00143">
    <property type="entry name" value="hypF"/>
    <property type="match status" value="1"/>
</dbReference>
<evidence type="ECO:0000259" key="10">
    <source>
        <dbReference type="PROSITE" id="PS51160"/>
    </source>
</evidence>
<dbReference type="PROSITE" id="PS00150">
    <property type="entry name" value="ACYLPHOSPHATASE_1"/>
    <property type="match status" value="1"/>
</dbReference>
<protein>
    <recommendedName>
        <fullName evidence="8">Carbamoyltransferase</fullName>
        <ecNumber evidence="8">6.2.-.-</ecNumber>
    </recommendedName>
</protein>
<dbReference type="GO" id="GO:0016874">
    <property type="term" value="F:ligase activity"/>
    <property type="evidence" value="ECO:0007669"/>
    <property type="project" value="UniProtKB-UniRule"/>
</dbReference>
<dbReference type="Gene3D" id="3.30.420.40">
    <property type="match status" value="1"/>
</dbReference>
<dbReference type="PANTHER" id="PTHR42959">
    <property type="entry name" value="CARBAMOYLTRANSFERASE"/>
    <property type="match status" value="1"/>
</dbReference>
<feature type="domain" description="Acylphosphatase-like" evidence="10">
    <location>
        <begin position="4"/>
        <end position="87"/>
    </location>
</feature>
<dbReference type="GeneID" id="76834282"/>
<dbReference type="PROSITE" id="PS51163">
    <property type="entry name" value="YRDC"/>
    <property type="match status" value="1"/>
</dbReference>
<dbReference type="EC" id="6.2.-.-" evidence="8"/>